<evidence type="ECO:0000313" key="2">
    <source>
        <dbReference type="Proteomes" id="UP000435112"/>
    </source>
</evidence>
<gene>
    <name evidence="1" type="ORF">PR002_g12617</name>
</gene>
<dbReference type="Proteomes" id="UP000435112">
    <property type="component" value="Unassembled WGS sequence"/>
</dbReference>
<accession>A0A6A3LL28</accession>
<name>A0A6A3LL28_9STRA</name>
<evidence type="ECO:0008006" key="3">
    <source>
        <dbReference type="Google" id="ProtNLM"/>
    </source>
</evidence>
<organism evidence="1 2">
    <name type="scientific">Phytophthora rubi</name>
    <dbReference type="NCBI Taxonomy" id="129364"/>
    <lineage>
        <taxon>Eukaryota</taxon>
        <taxon>Sar</taxon>
        <taxon>Stramenopiles</taxon>
        <taxon>Oomycota</taxon>
        <taxon>Peronosporomycetes</taxon>
        <taxon>Peronosporales</taxon>
        <taxon>Peronosporaceae</taxon>
        <taxon>Phytophthora</taxon>
    </lineage>
</organism>
<proteinExistence type="predicted"/>
<protein>
    <recommendedName>
        <fullName evidence="3">HTH CENPB-type domain-containing protein</fullName>
    </recommendedName>
</protein>
<evidence type="ECO:0000313" key="1">
    <source>
        <dbReference type="EMBL" id="KAE9020102.1"/>
    </source>
</evidence>
<dbReference type="AlphaFoldDB" id="A0A6A3LL28"/>
<dbReference type="OrthoDB" id="71166at2759"/>
<reference evidence="1 2" key="1">
    <citation type="submission" date="2018-09" db="EMBL/GenBank/DDBJ databases">
        <title>Genomic investigation of the strawberry pathogen Phytophthora fragariae indicates pathogenicity is determined by transcriptional variation in three key races.</title>
        <authorList>
            <person name="Adams T.M."/>
            <person name="Armitage A.D."/>
            <person name="Sobczyk M.K."/>
            <person name="Bates H.J."/>
            <person name="Dunwell J.M."/>
            <person name="Nellist C.F."/>
            <person name="Harrison R.J."/>
        </authorList>
    </citation>
    <scope>NUCLEOTIDE SEQUENCE [LARGE SCALE GENOMIC DNA]</scope>
    <source>
        <strain evidence="1 2">SCRP324</strain>
    </source>
</reference>
<comment type="caution">
    <text evidence="1">The sequence shown here is derived from an EMBL/GenBank/DDBJ whole genome shotgun (WGS) entry which is preliminary data.</text>
</comment>
<sequence length="263" mass="28904">MGEEETSYSQADVDLALARVAAGEKKAAVARTSPVPLRTLFRRVKRSADCDNTGPVRPGPKPLMSAELERDLAEWIAVMQRCGMPVGRKDIIAKASAILAVAMERGMPTRSTPTRILTGGALRNAVDEEGVSTLFYTLAKLYIELKIDATRIFNMDETSFMPKTARRKVVAVRGSANVWRKETKPLSMVDLRARSALYRGGGVKGNIGTAEWLKHREAVIEEVRNELLLLPPATVTGKKRKRTTVDVAGRLVTKERLLAGAYE</sequence>
<dbReference type="EMBL" id="QXFU01000802">
    <property type="protein sequence ID" value="KAE9020102.1"/>
    <property type="molecule type" value="Genomic_DNA"/>
</dbReference>